<evidence type="ECO:0000313" key="1">
    <source>
        <dbReference type="EMBL" id="TVU22549.1"/>
    </source>
</evidence>
<dbReference type="InterPro" id="IPR023213">
    <property type="entry name" value="CAT-like_dom_sf"/>
</dbReference>
<gene>
    <name evidence="1" type="ORF">EJB05_32258</name>
</gene>
<dbReference type="Gramene" id="TVU22549">
    <property type="protein sequence ID" value="TVU22549"/>
    <property type="gene ID" value="EJB05_32258"/>
</dbReference>
<dbReference type="Proteomes" id="UP000324897">
    <property type="component" value="Unassembled WGS sequence"/>
</dbReference>
<dbReference type="AlphaFoldDB" id="A0A5J9UFN4"/>
<dbReference type="Gene3D" id="3.30.559.10">
    <property type="entry name" value="Chloramphenicol acetyltransferase-like domain"/>
    <property type="match status" value="1"/>
</dbReference>
<comment type="caution">
    <text evidence="1">The sequence shown here is derived from an EMBL/GenBank/DDBJ whole genome shotgun (WGS) entry which is preliminary data.</text>
</comment>
<accession>A0A5J9UFN4</accession>
<protein>
    <submittedName>
        <fullName evidence="1">Uncharacterized protein</fullName>
    </submittedName>
</protein>
<organism evidence="1 2">
    <name type="scientific">Eragrostis curvula</name>
    <name type="common">weeping love grass</name>
    <dbReference type="NCBI Taxonomy" id="38414"/>
    <lineage>
        <taxon>Eukaryota</taxon>
        <taxon>Viridiplantae</taxon>
        <taxon>Streptophyta</taxon>
        <taxon>Embryophyta</taxon>
        <taxon>Tracheophyta</taxon>
        <taxon>Spermatophyta</taxon>
        <taxon>Magnoliopsida</taxon>
        <taxon>Liliopsida</taxon>
        <taxon>Poales</taxon>
        <taxon>Poaceae</taxon>
        <taxon>PACMAD clade</taxon>
        <taxon>Chloridoideae</taxon>
        <taxon>Eragrostideae</taxon>
        <taxon>Eragrostidinae</taxon>
        <taxon>Eragrostis</taxon>
    </lineage>
</organism>
<dbReference type="EMBL" id="RWGY01000026">
    <property type="protein sequence ID" value="TVU22549.1"/>
    <property type="molecule type" value="Genomic_DNA"/>
</dbReference>
<dbReference type="OrthoDB" id="586091at2759"/>
<dbReference type="GO" id="GO:0016747">
    <property type="term" value="F:acyltransferase activity, transferring groups other than amino-acyl groups"/>
    <property type="evidence" value="ECO:0007669"/>
    <property type="project" value="UniProtKB-ARBA"/>
</dbReference>
<reference evidence="1 2" key="1">
    <citation type="journal article" date="2019" name="Sci. Rep.">
        <title>A high-quality genome of Eragrostis curvula grass provides insights into Poaceae evolution and supports new strategies to enhance forage quality.</title>
        <authorList>
            <person name="Carballo J."/>
            <person name="Santos B.A.C.M."/>
            <person name="Zappacosta D."/>
            <person name="Garbus I."/>
            <person name="Selva J.P."/>
            <person name="Gallo C.A."/>
            <person name="Diaz A."/>
            <person name="Albertini E."/>
            <person name="Caccamo M."/>
            <person name="Echenique V."/>
        </authorList>
    </citation>
    <scope>NUCLEOTIDE SEQUENCE [LARGE SCALE GENOMIC DNA]</scope>
    <source>
        <strain evidence="2">cv. Victoria</strain>
        <tissue evidence="1">Leaf</tissue>
    </source>
</reference>
<feature type="non-terminal residue" evidence="1">
    <location>
        <position position="1"/>
    </location>
</feature>
<evidence type="ECO:0000313" key="2">
    <source>
        <dbReference type="Proteomes" id="UP000324897"/>
    </source>
</evidence>
<name>A0A5J9UFN4_9POAL</name>
<proteinExistence type="predicted"/>
<keyword evidence="2" id="KW-1185">Reference proteome</keyword>
<sequence>MVREATSTTPAAYDEHLQEPVDWVEEHKNKRYIEAASVGLGSPAVIVQAFTSFALDTDFGFGRAALAMPASVPTKRLCSGLVRLIPKPGSDGSWIVSAFVWPALAAALESDEPRVFKPLTAEYLGMLAPQV</sequence>